<feature type="domain" description="Anthranilate synthase component I N-terminal" evidence="2">
    <location>
        <begin position="77"/>
        <end position="157"/>
    </location>
</feature>
<dbReference type="PANTHER" id="PTHR11236">
    <property type="entry name" value="AMINOBENZOATE/ANTHRANILATE SYNTHASE"/>
    <property type="match status" value="1"/>
</dbReference>
<dbReference type="Pfam" id="PF00425">
    <property type="entry name" value="Chorismate_bind"/>
    <property type="match status" value="1"/>
</dbReference>
<protein>
    <submittedName>
        <fullName evidence="3">Anthranilate synthase component I family protein</fullName>
    </submittedName>
</protein>
<dbReference type="PANTHER" id="PTHR11236:SF50">
    <property type="entry name" value="AMINODEOXYCHORISMATE SYNTHASE COMPONENT 1"/>
    <property type="match status" value="1"/>
</dbReference>
<keyword evidence="4" id="KW-1185">Reference proteome</keyword>
<dbReference type="InterPro" id="IPR019999">
    <property type="entry name" value="Anth_synth_I-like"/>
</dbReference>
<organism evidence="3 4">
    <name type="scientific">Anaerobaca lacustris</name>
    <dbReference type="NCBI Taxonomy" id="3044600"/>
    <lineage>
        <taxon>Bacteria</taxon>
        <taxon>Pseudomonadati</taxon>
        <taxon>Planctomycetota</taxon>
        <taxon>Phycisphaerae</taxon>
        <taxon>Sedimentisphaerales</taxon>
        <taxon>Anaerobacaceae</taxon>
        <taxon>Anaerobaca</taxon>
    </lineage>
</organism>
<dbReference type="RefSeq" id="WP_349243835.1">
    <property type="nucleotide sequence ID" value="NZ_JASCXX010000004.1"/>
</dbReference>
<dbReference type="EMBL" id="JASCXX010000004">
    <property type="protein sequence ID" value="MDI6448430.1"/>
    <property type="molecule type" value="Genomic_DNA"/>
</dbReference>
<evidence type="ECO:0000259" key="1">
    <source>
        <dbReference type="Pfam" id="PF00425"/>
    </source>
</evidence>
<dbReference type="InterPro" id="IPR006805">
    <property type="entry name" value="Anth_synth_I_N"/>
</dbReference>
<dbReference type="AlphaFoldDB" id="A0AAW6TUX9"/>
<dbReference type="InterPro" id="IPR015890">
    <property type="entry name" value="Chorismate_C"/>
</dbReference>
<dbReference type="GO" id="GO:0000162">
    <property type="term" value="P:L-tryptophan biosynthetic process"/>
    <property type="evidence" value="ECO:0007669"/>
    <property type="project" value="TreeGrafter"/>
</dbReference>
<proteinExistence type="predicted"/>
<gene>
    <name evidence="3" type="ORF">QJ522_05190</name>
</gene>
<evidence type="ECO:0000313" key="3">
    <source>
        <dbReference type="EMBL" id="MDI6448430.1"/>
    </source>
</evidence>
<accession>A0AAW6TUX9</accession>
<dbReference type="Pfam" id="PF04715">
    <property type="entry name" value="Anth_synt_I_N"/>
    <property type="match status" value="1"/>
</dbReference>
<evidence type="ECO:0000313" key="4">
    <source>
        <dbReference type="Proteomes" id="UP001431776"/>
    </source>
</evidence>
<name>A0AAW6TUX9_9BACT</name>
<feature type="domain" description="Chorismate-utilising enzyme C-terminal" evidence="1">
    <location>
        <begin position="212"/>
        <end position="469"/>
    </location>
</feature>
<evidence type="ECO:0000259" key="2">
    <source>
        <dbReference type="Pfam" id="PF04715"/>
    </source>
</evidence>
<dbReference type="Proteomes" id="UP001431776">
    <property type="component" value="Unassembled WGS sequence"/>
</dbReference>
<dbReference type="SUPFAM" id="SSF56322">
    <property type="entry name" value="ADC synthase"/>
    <property type="match status" value="1"/>
</dbReference>
<sequence length="493" mass="54616">MDARPCPLEIASATAPCIPCTLHARAIHAAVLLPAISEVFARRRSASILGANAAVVDGPRFSYWATEPKETFEFTVDGKEPFEKLESALARYTLCEGPASLPDGLFRGGWIGYLAYELGRHIERLPRRAVNDLALPLIRLCFHDRFLAYDHREDAFWLIALELPDDRESPQEKIETLERLLDEAQDMDVPCPPAANIEHLDASRIADNIGEAPYLRAVERIKRYIRDGEVYQVNLSHRCECPFAGRPIDLFHWQNRYNPSPYAAFVDAGDFQIVSASPELFIRLDNGWIETKPIKGTRPRLVGGDPRSAAANRRNINELLSSEKEKAELNMIVDLERNDVARICRPGTRRVLQPRTIETYPTVFHAVATVGGELRTGIRLTDILRAMFPGGSITGAPKIRAMEIIDEFEPTARGIYTGSIGFIGLDGTACLNIAIRTVIIAAHRAFVQTGGGIVADSDPKAEWQETIVKARALLAGIDAVQKSWIATFGRAVG</sequence>
<dbReference type="PRINTS" id="PR00095">
    <property type="entry name" value="ANTSNTHASEI"/>
</dbReference>
<dbReference type="InterPro" id="IPR005801">
    <property type="entry name" value="ADC_synthase"/>
</dbReference>
<dbReference type="Gene3D" id="3.60.120.10">
    <property type="entry name" value="Anthranilate synthase"/>
    <property type="match status" value="1"/>
</dbReference>
<dbReference type="GO" id="GO:0046820">
    <property type="term" value="F:4-amino-4-deoxychorismate synthase activity"/>
    <property type="evidence" value="ECO:0007669"/>
    <property type="project" value="TreeGrafter"/>
</dbReference>
<reference evidence="3" key="1">
    <citation type="submission" date="2023-05" db="EMBL/GenBank/DDBJ databases">
        <title>Anaerotaeda fermentans gen. nov., sp. nov., a novel anaerobic planctomycete of the new family within the order Sedimentisphaerales isolated from Taman Peninsula, Russia.</title>
        <authorList>
            <person name="Khomyakova M.A."/>
            <person name="Merkel A.Y."/>
            <person name="Slobodkin A.I."/>
        </authorList>
    </citation>
    <scope>NUCLEOTIDE SEQUENCE</scope>
    <source>
        <strain evidence="3">M17dextr</strain>
    </source>
</reference>
<comment type="caution">
    <text evidence="3">The sequence shown here is derived from an EMBL/GenBank/DDBJ whole genome shotgun (WGS) entry which is preliminary data.</text>
</comment>